<evidence type="ECO:0000256" key="1">
    <source>
        <dbReference type="SAM" id="MobiDB-lite"/>
    </source>
</evidence>
<dbReference type="WormBase" id="F33D11.2">
    <property type="protein sequence ID" value="CE45187"/>
    <property type="gene ID" value="WBGene00018001"/>
</dbReference>
<feature type="region of interest" description="Disordered" evidence="1">
    <location>
        <begin position="1"/>
        <end position="168"/>
    </location>
</feature>
<dbReference type="Pfam" id="PF24983">
    <property type="entry name" value="DUF7774"/>
    <property type="match status" value="1"/>
</dbReference>
<protein>
    <submittedName>
        <fullName evidence="3">WH2 domain-containing protein</fullName>
    </submittedName>
</protein>
<feature type="domain" description="DUF7774" evidence="2">
    <location>
        <begin position="243"/>
        <end position="330"/>
    </location>
</feature>
<evidence type="ECO:0000313" key="5">
    <source>
        <dbReference type="WormBase" id="F33D11.2"/>
    </source>
</evidence>
<dbReference type="OrthoDB" id="5868784at2759"/>
<feature type="compositionally biased region" description="Basic and acidic residues" evidence="1">
    <location>
        <begin position="95"/>
        <end position="106"/>
    </location>
</feature>
<dbReference type="Proteomes" id="UP000001940">
    <property type="component" value="Chromosome I"/>
</dbReference>
<dbReference type="PANTHER" id="PTHR38631:SF1">
    <property type="entry name" value="DUF2780 DOMAIN-CONTAINING PROTEIN-RELATED"/>
    <property type="match status" value="1"/>
</dbReference>
<keyword evidence="4" id="KW-1185">Reference proteome</keyword>
<name>O44776_CAEEL</name>
<feature type="compositionally biased region" description="Basic and acidic residues" evidence="1">
    <location>
        <begin position="64"/>
        <end position="79"/>
    </location>
</feature>
<organism evidence="3 4">
    <name type="scientific">Caenorhabditis elegans</name>
    <dbReference type="NCBI Taxonomy" id="6239"/>
    <lineage>
        <taxon>Eukaryota</taxon>
        <taxon>Metazoa</taxon>
        <taxon>Ecdysozoa</taxon>
        <taxon>Nematoda</taxon>
        <taxon>Chromadorea</taxon>
        <taxon>Rhabditida</taxon>
        <taxon>Rhabditina</taxon>
        <taxon>Rhabditomorpha</taxon>
        <taxon>Rhabditoidea</taxon>
        <taxon>Rhabditidae</taxon>
        <taxon>Peloderinae</taxon>
        <taxon>Caenorhabditis</taxon>
    </lineage>
</organism>
<reference evidence="3 4" key="1">
    <citation type="journal article" date="1998" name="Science">
        <title>Genome sequence of the nematode C. elegans: a platform for investigating biology.</title>
        <authorList>
            <consortium name="The C. elegans sequencing consortium"/>
            <person name="Sulson J.E."/>
            <person name="Waterston R."/>
        </authorList>
    </citation>
    <scope>NUCLEOTIDE SEQUENCE [LARGE SCALE GENOMIC DNA]</scope>
    <source>
        <strain evidence="3 4">Bristol N2</strain>
    </source>
</reference>
<dbReference type="GeneID" id="185225"/>
<dbReference type="PhylomeDB" id="O44776"/>
<feature type="compositionally biased region" description="Basic and acidic residues" evidence="1">
    <location>
        <begin position="126"/>
        <end position="151"/>
    </location>
</feature>
<dbReference type="PANTHER" id="PTHR38631">
    <property type="match status" value="1"/>
</dbReference>
<sequence>MKKSKSKTSTGKISKWMKFFTGGNKSPDSRTEPETAITPLPPSPAPVTPVLENAKPRTIRKQKSTAEIELDSKPAEPKIVKQPIPAANLKGQLGTKREKKAEKVKSELVVPQAEAQKNTPKSVVARKKETKEAKDAKEAREELKKEQKEQGSDFEAVDGPATPLLTGSKGIKDKMRWKIDVEGVDIKGDQKMTEVLEKVSILRSRLEARKVKLLKENEMGLSTTTTTPTEEEPEPTEDTIINCARALQVVKLESLISKEISEADQKILRGYCRSGDQEEKAEISIEKIAVAVLNAVVQKNEFIRHVVVSGELRMFAVDEKKAKVPMMALMMARKDLTYVAWAKCNKDVENTIDGTWAGMAVKKGSGAQSIHSTPF</sequence>
<dbReference type="Bgee" id="WBGene00018001">
    <property type="expression patterns" value="Expressed in material anatomical entity and 2 other cell types or tissues"/>
</dbReference>
<dbReference type="AlphaFoldDB" id="O44776"/>
<dbReference type="KEGG" id="cel:CELE_F33D11.2"/>
<gene>
    <name evidence="3" type="ORF">CELE_F33D11.2</name>
    <name evidence="3 5" type="ORF">F33D11.2</name>
</gene>
<evidence type="ECO:0000313" key="3">
    <source>
        <dbReference type="EMBL" id="CCD66447.1"/>
    </source>
</evidence>
<dbReference type="AGR" id="WB:WBGene00018001"/>
<dbReference type="PaxDb" id="6239-F33D11.2.2"/>
<dbReference type="EMBL" id="BX284601">
    <property type="protein sequence ID" value="CCD66447.1"/>
    <property type="molecule type" value="Genomic_DNA"/>
</dbReference>
<evidence type="ECO:0000313" key="4">
    <source>
        <dbReference type="Proteomes" id="UP000001940"/>
    </source>
</evidence>
<dbReference type="RefSeq" id="NP_491696.2">
    <property type="nucleotide sequence ID" value="NM_059295.2"/>
</dbReference>
<proteinExistence type="predicted"/>
<dbReference type="FunCoup" id="O44776">
    <property type="interactions" value="107"/>
</dbReference>
<dbReference type="STRING" id="6239.F33D11.2.1"/>
<evidence type="ECO:0000259" key="2">
    <source>
        <dbReference type="Pfam" id="PF24983"/>
    </source>
</evidence>
<dbReference type="UCSC" id="F33D11.2">
    <property type="organism name" value="c. elegans"/>
</dbReference>
<dbReference type="CTD" id="185225"/>
<accession>O44776</accession>
<dbReference type="eggNOG" id="ENOG502R20G">
    <property type="taxonomic scope" value="Eukaryota"/>
</dbReference>
<dbReference type="HOGENOM" id="CLU_059626_0_0_1"/>
<dbReference type="InterPro" id="IPR056676">
    <property type="entry name" value="DUF7774"/>
</dbReference>
<dbReference type="InParanoid" id="O44776"/>